<dbReference type="SUPFAM" id="SSF48479">
    <property type="entry name" value="Cytochrome c oxidase subunit E"/>
    <property type="match status" value="1"/>
</dbReference>
<dbReference type="Proteomes" id="UP001211065">
    <property type="component" value="Unassembled WGS sequence"/>
</dbReference>
<dbReference type="AlphaFoldDB" id="A0AAD5TY11"/>
<reference evidence="12" key="1">
    <citation type="submission" date="2020-05" db="EMBL/GenBank/DDBJ databases">
        <title>Phylogenomic resolution of chytrid fungi.</title>
        <authorList>
            <person name="Stajich J.E."/>
            <person name="Amses K."/>
            <person name="Simmons R."/>
            <person name="Seto K."/>
            <person name="Myers J."/>
            <person name="Bonds A."/>
            <person name="Quandt C.A."/>
            <person name="Barry K."/>
            <person name="Liu P."/>
            <person name="Grigoriev I."/>
            <person name="Longcore J.E."/>
            <person name="James T.Y."/>
        </authorList>
    </citation>
    <scope>NUCLEOTIDE SEQUENCE</scope>
    <source>
        <strain evidence="12">JEL0476</strain>
    </source>
</reference>
<evidence type="ECO:0000256" key="4">
    <source>
        <dbReference type="ARBA" id="ARBA00022617"/>
    </source>
</evidence>
<comment type="function">
    <text evidence="11">Component of the cytochrome c oxidase, the last enzyme in the mitochondrial electron transport chain which drives oxidative phosphorylation. The respiratory chain contains 3 multisubunit complexes succinate dehydrogenase (complex II, CII), ubiquinol-cytochrome c oxidoreductase (cytochrome b-c1 complex, complex III, CIII) and cytochrome c oxidase (complex IV, CIV), that cooperate to transfer electrons derived from NADH and succinate to molecular oxygen, creating an electrochemical gradient over the inner membrane that drives transmembrane transport and the ATP synthase. Cytochrome c oxidase is the component of the respiratory chain that catalyzes the reduction of oxygen to water. Electrons originating from reduced cytochrome c in the intermembrane space (IMS) are transferred via the dinuclear copper A center (CU(A)) of subunit 2 and heme A of subunit 1 to the active site in subunit 1, a binuclear center (BNC) formed by heme A3 and copper B (CU(B)). The BNC reduces molecular oxygen to 2 water molecules using 4 electrons from cytochrome c in the IMS and 4 protons from the mitochondrial matrix.</text>
</comment>
<dbReference type="EMBL" id="JADGJW010000592">
    <property type="protein sequence ID" value="KAJ3214786.1"/>
    <property type="molecule type" value="Genomic_DNA"/>
</dbReference>
<organism evidence="12 13">
    <name type="scientific">Clydaea vesicula</name>
    <dbReference type="NCBI Taxonomy" id="447962"/>
    <lineage>
        <taxon>Eukaryota</taxon>
        <taxon>Fungi</taxon>
        <taxon>Fungi incertae sedis</taxon>
        <taxon>Chytridiomycota</taxon>
        <taxon>Chytridiomycota incertae sedis</taxon>
        <taxon>Chytridiomycetes</taxon>
        <taxon>Lobulomycetales</taxon>
        <taxon>Lobulomycetaceae</taxon>
        <taxon>Clydaea</taxon>
    </lineage>
</organism>
<evidence type="ECO:0000256" key="6">
    <source>
        <dbReference type="ARBA" id="ARBA00022792"/>
    </source>
</evidence>
<proteinExistence type="inferred from homology"/>
<evidence type="ECO:0000256" key="5">
    <source>
        <dbReference type="ARBA" id="ARBA00022723"/>
    </source>
</evidence>
<evidence type="ECO:0000256" key="10">
    <source>
        <dbReference type="ARBA" id="ARBA00023136"/>
    </source>
</evidence>
<gene>
    <name evidence="12" type="primary">COX6</name>
    <name evidence="12" type="ORF">HK099_006672</name>
</gene>
<dbReference type="GO" id="GO:0046872">
    <property type="term" value="F:metal ion binding"/>
    <property type="evidence" value="ECO:0007669"/>
    <property type="project" value="UniProtKB-UniRule"/>
</dbReference>
<evidence type="ECO:0000313" key="13">
    <source>
        <dbReference type="Proteomes" id="UP001211065"/>
    </source>
</evidence>
<evidence type="ECO:0000256" key="8">
    <source>
        <dbReference type="ARBA" id="ARBA00023004"/>
    </source>
</evidence>
<accession>A0AAD5TY11</accession>
<name>A0AAD5TY11_9FUNG</name>
<keyword evidence="8 11" id="KW-0408">Iron</keyword>
<evidence type="ECO:0000313" key="12">
    <source>
        <dbReference type="EMBL" id="KAJ3214786.1"/>
    </source>
</evidence>
<dbReference type="GO" id="GO:0045277">
    <property type="term" value="C:respiratory chain complex IV"/>
    <property type="evidence" value="ECO:0007669"/>
    <property type="project" value="UniProtKB-UniRule"/>
</dbReference>
<keyword evidence="7 11" id="KW-0809">Transit peptide</keyword>
<keyword evidence="13" id="KW-1185">Reference proteome</keyword>
<dbReference type="Pfam" id="PF02284">
    <property type="entry name" value="COX5A"/>
    <property type="match status" value="1"/>
</dbReference>
<evidence type="ECO:0000256" key="2">
    <source>
        <dbReference type="ARBA" id="ARBA00004673"/>
    </source>
</evidence>
<dbReference type="PANTHER" id="PTHR14200:SF11">
    <property type="entry name" value="CYTOCHROME C OXIDASE SUBUNIT 5A, MITOCHONDRIAL"/>
    <property type="match status" value="1"/>
</dbReference>
<protein>
    <recommendedName>
        <fullName evidence="11">Cytochrome c oxidase subunit 6, mitochondrial</fullName>
    </recommendedName>
    <alternativeName>
        <fullName evidence="11">Cytochrome c oxidase polypeptide VI</fullName>
    </alternativeName>
</protein>
<comment type="subcellular location">
    <subcellularLocation>
        <location evidence="1 11">Mitochondrion inner membrane</location>
        <topology evidence="1 11">Peripheral membrane protein</topology>
        <orientation evidence="1 11">Matrix side</orientation>
    </subcellularLocation>
</comment>
<dbReference type="InterPro" id="IPR003204">
    <property type="entry name" value="Cyt_c_oxidase_su5A/6"/>
</dbReference>
<dbReference type="GO" id="GO:0006123">
    <property type="term" value="P:mitochondrial electron transport, cytochrome c to oxygen"/>
    <property type="evidence" value="ECO:0007669"/>
    <property type="project" value="UniProtKB-UniRule"/>
</dbReference>
<evidence type="ECO:0000256" key="1">
    <source>
        <dbReference type="ARBA" id="ARBA00004443"/>
    </source>
</evidence>
<keyword evidence="5 11" id="KW-0479">Metal-binding</keyword>
<evidence type="ECO:0000256" key="11">
    <source>
        <dbReference type="RuleBase" id="RU368103"/>
    </source>
</evidence>
<dbReference type="PANTHER" id="PTHR14200">
    <property type="entry name" value="CYTOCHROME C OXIDASE POLYPEPTIDE"/>
    <property type="match status" value="1"/>
</dbReference>
<comment type="caution">
    <text evidence="12">The sequence shown here is derived from an EMBL/GenBank/DDBJ whole genome shotgun (WGS) entry which is preliminary data.</text>
</comment>
<comment type="similarity">
    <text evidence="3 11">Belongs to the cytochrome c oxidase subunit 5A family.</text>
</comment>
<keyword evidence="6 11" id="KW-0999">Mitochondrion inner membrane</keyword>
<keyword evidence="9 11" id="KW-0496">Mitochondrion</keyword>
<sequence length="159" mass="18911">MFRQLALTSKFLKPKFKLTSNISIIQPTTLVHKFNQRHYSSELDPSEKKDYAAYVSQWKEHFKTIDDDWELERGLNHIFAADWVPSLDVIEEAIRASRRLNCFATAVRVLDALENKVENRKQYDDYLTHLNPLLTELGVVERKEFGKFETVRDKTKWWY</sequence>
<evidence type="ECO:0000256" key="9">
    <source>
        <dbReference type="ARBA" id="ARBA00023128"/>
    </source>
</evidence>
<comment type="subunit">
    <text evidence="11">Component of the cytochrome c oxidase (complex IV, CIV), a multisubunit enzyme composed of a catalytic core of 3 subunits and several supernumerary subunits.</text>
</comment>
<keyword evidence="4 11" id="KW-0349">Heme</keyword>
<evidence type="ECO:0000256" key="7">
    <source>
        <dbReference type="ARBA" id="ARBA00022946"/>
    </source>
</evidence>
<keyword evidence="10 11" id="KW-0472">Membrane</keyword>
<dbReference type="InterPro" id="IPR036545">
    <property type="entry name" value="Cyt_c_oxidase_su5A/6_sf"/>
</dbReference>
<dbReference type="Gene3D" id="1.25.40.40">
    <property type="entry name" value="Cytochrome c oxidase, subunit Va/VI"/>
    <property type="match status" value="1"/>
</dbReference>
<dbReference type="GO" id="GO:0005743">
    <property type="term" value="C:mitochondrial inner membrane"/>
    <property type="evidence" value="ECO:0007669"/>
    <property type="project" value="UniProtKB-SubCell"/>
</dbReference>
<evidence type="ECO:0000256" key="3">
    <source>
        <dbReference type="ARBA" id="ARBA00007972"/>
    </source>
</evidence>
<comment type="pathway">
    <text evidence="2 11">Energy metabolism; oxidative phosphorylation.</text>
</comment>